<protein>
    <recommendedName>
        <fullName evidence="3">Ketoreductase domain-containing protein</fullName>
    </recommendedName>
</protein>
<dbReference type="GO" id="GO:0016616">
    <property type="term" value="F:oxidoreductase activity, acting on the CH-OH group of donors, NAD or NADP as acceptor"/>
    <property type="evidence" value="ECO:0007669"/>
    <property type="project" value="TreeGrafter"/>
</dbReference>
<dbReference type="EMBL" id="UINC01044186">
    <property type="protein sequence ID" value="SVB49285.1"/>
    <property type="molecule type" value="Genomic_DNA"/>
</dbReference>
<dbReference type="PANTHER" id="PTHR24322:SF736">
    <property type="entry name" value="RETINOL DEHYDROGENASE 10"/>
    <property type="match status" value="1"/>
</dbReference>
<dbReference type="SMART" id="SM00822">
    <property type="entry name" value="PKS_KR"/>
    <property type="match status" value="1"/>
</dbReference>
<comment type="similarity">
    <text evidence="1">Belongs to the short-chain dehydrogenases/reductases (SDR) family.</text>
</comment>
<feature type="domain" description="Ketoreductase" evidence="3">
    <location>
        <begin position="7"/>
        <end position="188"/>
    </location>
</feature>
<evidence type="ECO:0000256" key="1">
    <source>
        <dbReference type="ARBA" id="ARBA00006484"/>
    </source>
</evidence>
<dbReference type="PANTHER" id="PTHR24322">
    <property type="entry name" value="PKSB"/>
    <property type="match status" value="1"/>
</dbReference>
<accession>A0A382EFN3</accession>
<evidence type="ECO:0000313" key="4">
    <source>
        <dbReference type="EMBL" id="SVB49285.1"/>
    </source>
</evidence>
<keyword evidence="2" id="KW-0560">Oxidoreductase</keyword>
<reference evidence="4" key="1">
    <citation type="submission" date="2018-05" db="EMBL/GenBank/DDBJ databases">
        <authorList>
            <person name="Lanie J.A."/>
            <person name="Ng W.-L."/>
            <person name="Kazmierczak K.M."/>
            <person name="Andrzejewski T.M."/>
            <person name="Davidsen T.M."/>
            <person name="Wayne K.J."/>
            <person name="Tettelin H."/>
            <person name="Glass J.I."/>
            <person name="Rusch D."/>
            <person name="Podicherti R."/>
            <person name="Tsui H.-C.T."/>
            <person name="Winkler M.E."/>
        </authorList>
    </citation>
    <scope>NUCLEOTIDE SEQUENCE</scope>
</reference>
<name>A0A382EFN3_9ZZZZ</name>
<dbReference type="PRINTS" id="PR00080">
    <property type="entry name" value="SDRFAMILY"/>
</dbReference>
<dbReference type="Pfam" id="PF00106">
    <property type="entry name" value="adh_short"/>
    <property type="match status" value="1"/>
</dbReference>
<organism evidence="4">
    <name type="scientific">marine metagenome</name>
    <dbReference type="NCBI Taxonomy" id="408172"/>
    <lineage>
        <taxon>unclassified sequences</taxon>
        <taxon>metagenomes</taxon>
        <taxon>ecological metagenomes</taxon>
    </lineage>
</organism>
<dbReference type="PRINTS" id="PR00081">
    <property type="entry name" value="GDHRDH"/>
</dbReference>
<dbReference type="AlphaFoldDB" id="A0A382EFN3"/>
<dbReference type="InterPro" id="IPR002347">
    <property type="entry name" value="SDR_fam"/>
</dbReference>
<evidence type="ECO:0000259" key="3">
    <source>
        <dbReference type="SMART" id="SM00822"/>
    </source>
</evidence>
<dbReference type="Gene3D" id="3.40.50.720">
    <property type="entry name" value="NAD(P)-binding Rossmann-like Domain"/>
    <property type="match status" value="1"/>
</dbReference>
<dbReference type="InterPro" id="IPR020904">
    <property type="entry name" value="Sc_DH/Rdtase_CS"/>
</dbReference>
<gene>
    <name evidence="4" type="ORF">METZ01_LOCUS202139</name>
</gene>
<evidence type="ECO:0000256" key="2">
    <source>
        <dbReference type="ARBA" id="ARBA00023002"/>
    </source>
</evidence>
<dbReference type="PROSITE" id="PS00061">
    <property type="entry name" value="ADH_SHORT"/>
    <property type="match status" value="1"/>
</dbReference>
<sequence>MTDLKDKTVLITGAGGGFGRQMTTQFRSAGCRLFLTDVNDAVLSTAVGLAGSALLCSIAADLGTEQGSADIRDICREKGMLPDVIINNAGMAVAGRLDHVPQDSWELLMQLNLLAPMRLCNLFLPDMIDRGAGHLVNISSLAGWIGTDGLSAYCASKFGLRGFGESLAADLKETEIKVTNVYPSFSQTAILDSEQFGYEVRRTIPQRLISDPADVVEKIIEGIQRNRLHVFPDKHARYGHYIKRFAPWLIPLLLKKLEETS</sequence>
<dbReference type="SUPFAM" id="SSF51735">
    <property type="entry name" value="NAD(P)-binding Rossmann-fold domains"/>
    <property type="match status" value="1"/>
</dbReference>
<dbReference type="InterPro" id="IPR036291">
    <property type="entry name" value="NAD(P)-bd_dom_sf"/>
</dbReference>
<proteinExistence type="inferred from homology"/>
<dbReference type="InterPro" id="IPR057326">
    <property type="entry name" value="KR_dom"/>
</dbReference>